<comment type="cofactor">
    <cofactor evidence="1">
        <name>heme</name>
        <dbReference type="ChEBI" id="CHEBI:30413"/>
    </cofactor>
</comment>
<dbReference type="Pfam" id="PF00067">
    <property type="entry name" value="p450"/>
    <property type="match status" value="2"/>
</dbReference>
<keyword evidence="1 2" id="KW-0349">Heme</keyword>
<keyword evidence="4" id="KW-0732">Signal</keyword>
<evidence type="ECO:0000313" key="6">
    <source>
        <dbReference type="Proteomes" id="UP000007264"/>
    </source>
</evidence>
<dbReference type="RefSeq" id="XP_005644572.1">
    <property type="nucleotide sequence ID" value="XM_005644515.1"/>
</dbReference>
<dbReference type="GO" id="GO:0005506">
    <property type="term" value="F:iron ion binding"/>
    <property type="evidence" value="ECO:0007669"/>
    <property type="project" value="InterPro"/>
</dbReference>
<evidence type="ECO:0000256" key="1">
    <source>
        <dbReference type="PIRSR" id="PIRSR602401-1"/>
    </source>
</evidence>
<keyword evidence="1 2" id="KW-0408">Iron</keyword>
<dbReference type="GeneID" id="17038002"/>
<sequence length="500" mass="54960">MWLSIATALIAFIVVAVLLGSRNAPQINGPRGLPILGHLRELLRPDFHRVLSDWADVYGGIYRISILGLPGVVVSDPQAIAQVLGRDTGTAVPKHLASYQQLNLLWGSLGQHSIFTGSNTDLWRAVRKAVSPCFSSANVSKACPHALEHASFARDCLARNPWIIILCDQQPICFHNYMVIQHCKRETEGMPLLHQESREAMECAKQFKAECRTILQFMRARGPPDQTDMSVGAQLLRVLNPGTGGLKAPCTKMQALNDLLIFCAGMPLSNAQLVAEIGTFLMGGFETTAHTLSFTLFCIANSPEIQDRITAELISAGLLGGNASQPEARKLQYEDLQGLTYLDSVLKESMRMFPVVAGFPSAACRMCEKPTQIGEFLVPKGTFVYVLFHALHNSARYWKDPGQFRPDRWMEKTAASSSEQPGNHSNSAKRFLPFSDGPRSCVAQAMAMMELRTALVVLCMRFHFRAASQMGGMEGLKASEQMALTLHVHGGVHIHCTSRV</sequence>
<dbReference type="InterPro" id="IPR002401">
    <property type="entry name" value="Cyt_P450_E_grp-I"/>
</dbReference>
<dbReference type="KEGG" id="csl:COCSUDRAFT_19124"/>
<feature type="compositionally biased region" description="Polar residues" evidence="3">
    <location>
        <begin position="414"/>
        <end position="428"/>
    </location>
</feature>
<evidence type="ECO:0000313" key="5">
    <source>
        <dbReference type="EMBL" id="EIE20028.1"/>
    </source>
</evidence>
<dbReference type="eggNOG" id="KOG0157">
    <property type="taxonomic scope" value="Eukaryota"/>
</dbReference>
<keyword evidence="1 2" id="KW-0479">Metal-binding</keyword>
<evidence type="ECO:0000256" key="4">
    <source>
        <dbReference type="SAM" id="SignalP"/>
    </source>
</evidence>
<proteinExistence type="inferred from homology"/>
<keyword evidence="2" id="KW-0560">Oxidoreductase</keyword>
<keyword evidence="2" id="KW-0503">Monooxygenase</keyword>
<dbReference type="PRINTS" id="PR00385">
    <property type="entry name" value="P450"/>
</dbReference>
<dbReference type="PANTHER" id="PTHR24301:SF2">
    <property type="entry name" value="THROMBOXANE-A SYNTHASE"/>
    <property type="match status" value="1"/>
</dbReference>
<dbReference type="PANTHER" id="PTHR24301">
    <property type="entry name" value="THROMBOXANE-A SYNTHASE"/>
    <property type="match status" value="1"/>
</dbReference>
<reference evidence="5 6" key="1">
    <citation type="journal article" date="2012" name="Genome Biol.">
        <title>The genome of the polar eukaryotic microalga coccomyxa subellipsoidea reveals traits of cold adaptation.</title>
        <authorList>
            <person name="Blanc G."/>
            <person name="Agarkova I."/>
            <person name="Grimwood J."/>
            <person name="Kuo A."/>
            <person name="Brueggeman A."/>
            <person name="Dunigan D."/>
            <person name="Gurnon J."/>
            <person name="Ladunga I."/>
            <person name="Lindquist E."/>
            <person name="Lucas S."/>
            <person name="Pangilinan J."/>
            <person name="Proschold T."/>
            <person name="Salamov A."/>
            <person name="Schmutz J."/>
            <person name="Weeks D."/>
            <person name="Yamada T."/>
            <person name="Claverie J.M."/>
            <person name="Grigoriev I."/>
            <person name="Van Etten J."/>
            <person name="Lomsadze A."/>
            <person name="Borodovsky M."/>
        </authorList>
    </citation>
    <scope>NUCLEOTIDE SEQUENCE [LARGE SCALE GENOMIC DNA]</scope>
    <source>
        <strain evidence="5 6">C-169</strain>
    </source>
</reference>
<evidence type="ECO:0000256" key="3">
    <source>
        <dbReference type="SAM" id="MobiDB-lite"/>
    </source>
</evidence>
<dbReference type="Proteomes" id="UP000007264">
    <property type="component" value="Unassembled WGS sequence"/>
</dbReference>
<feature type="binding site" description="axial binding residue" evidence="1">
    <location>
        <position position="441"/>
    </location>
    <ligand>
        <name>heme</name>
        <dbReference type="ChEBI" id="CHEBI:30413"/>
    </ligand>
    <ligandPart>
        <name>Fe</name>
        <dbReference type="ChEBI" id="CHEBI:18248"/>
    </ligandPart>
</feature>
<gene>
    <name evidence="5" type="ORF">COCSUDRAFT_19124</name>
</gene>
<comment type="caution">
    <text evidence="5">The sequence shown here is derived from an EMBL/GenBank/DDBJ whole genome shotgun (WGS) entry which is preliminary data.</text>
</comment>
<feature type="region of interest" description="Disordered" evidence="3">
    <location>
        <begin position="411"/>
        <end position="431"/>
    </location>
</feature>
<dbReference type="InterPro" id="IPR036396">
    <property type="entry name" value="Cyt_P450_sf"/>
</dbReference>
<comment type="similarity">
    <text evidence="2">Belongs to the cytochrome P450 family.</text>
</comment>
<dbReference type="GO" id="GO:0016705">
    <property type="term" value="F:oxidoreductase activity, acting on paired donors, with incorporation or reduction of molecular oxygen"/>
    <property type="evidence" value="ECO:0007669"/>
    <property type="project" value="InterPro"/>
</dbReference>
<dbReference type="GO" id="GO:0004497">
    <property type="term" value="F:monooxygenase activity"/>
    <property type="evidence" value="ECO:0007669"/>
    <property type="project" value="UniProtKB-KW"/>
</dbReference>
<dbReference type="EMBL" id="AGSI01000017">
    <property type="protein sequence ID" value="EIE20028.1"/>
    <property type="molecule type" value="Genomic_DNA"/>
</dbReference>
<dbReference type="InterPro" id="IPR017972">
    <property type="entry name" value="Cyt_P450_CS"/>
</dbReference>
<feature type="chain" id="PRO_5003636350" evidence="4">
    <location>
        <begin position="21"/>
        <end position="500"/>
    </location>
</feature>
<dbReference type="SUPFAM" id="SSF48264">
    <property type="entry name" value="Cytochrome P450"/>
    <property type="match status" value="1"/>
</dbReference>
<dbReference type="STRING" id="574566.I0YNQ9"/>
<dbReference type="InterPro" id="IPR001128">
    <property type="entry name" value="Cyt_P450"/>
</dbReference>
<dbReference type="PRINTS" id="PR00463">
    <property type="entry name" value="EP450I"/>
</dbReference>
<dbReference type="CDD" id="cd00302">
    <property type="entry name" value="cytochrome_P450"/>
    <property type="match status" value="1"/>
</dbReference>
<accession>I0YNQ9</accession>
<evidence type="ECO:0000256" key="2">
    <source>
        <dbReference type="RuleBase" id="RU000461"/>
    </source>
</evidence>
<organism evidence="5 6">
    <name type="scientific">Coccomyxa subellipsoidea (strain C-169)</name>
    <name type="common">Green microalga</name>
    <dbReference type="NCBI Taxonomy" id="574566"/>
    <lineage>
        <taxon>Eukaryota</taxon>
        <taxon>Viridiplantae</taxon>
        <taxon>Chlorophyta</taxon>
        <taxon>core chlorophytes</taxon>
        <taxon>Trebouxiophyceae</taxon>
        <taxon>Trebouxiophyceae incertae sedis</taxon>
        <taxon>Coccomyxaceae</taxon>
        <taxon>Coccomyxa</taxon>
        <taxon>Coccomyxa subellipsoidea</taxon>
    </lineage>
</organism>
<feature type="signal peptide" evidence="4">
    <location>
        <begin position="1"/>
        <end position="20"/>
    </location>
</feature>
<protein>
    <submittedName>
        <fullName evidence="5">Cytochrome P450</fullName>
    </submittedName>
</protein>
<dbReference type="PROSITE" id="PS00086">
    <property type="entry name" value="CYTOCHROME_P450"/>
    <property type="match status" value="1"/>
</dbReference>
<keyword evidence="6" id="KW-1185">Reference proteome</keyword>
<dbReference type="Gene3D" id="1.10.630.10">
    <property type="entry name" value="Cytochrome P450"/>
    <property type="match status" value="2"/>
</dbReference>
<dbReference type="GO" id="GO:0020037">
    <property type="term" value="F:heme binding"/>
    <property type="evidence" value="ECO:0007669"/>
    <property type="project" value="InterPro"/>
</dbReference>
<name>I0YNQ9_COCSC</name>
<dbReference type="OrthoDB" id="6764281at2759"/>
<dbReference type="AlphaFoldDB" id="I0YNQ9"/>